<evidence type="ECO:0008006" key="4">
    <source>
        <dbReference type="Google" id="ProtNLM"/>
    </source>
</evidence>
<name>A0A168LCR9_ABSGL</name>
<proteinExistence type="predicted"/>
<evidence type="ECO:0000313" key="3">
    <source>
        <dbReference type="Proteomes" id="UP000078561"/>
    </source>
</evidence>
<organism evidence="2">
    <name type="scientific">Absidia glauca</name>
    <name type="common">Pin mould</name>
    <dbReference type="NCBI Taxonomy" id="4829"/>
    <lineage>
        <taxon>Eukaryota</taxon>
        <taxon>Fungi</taxon>
        <taxon>Fungi incertae sedis</taxon>
        <taxon>Mucoromycota</taxon>
        <taxon>Mucoromycotina</taxon>
        <taxon>Mucoromycetes</taxon>
        <taxon>Mucorales</taxon>
        <taxon>Cunninghamellaceae</taxon>
        <taxon>Absidia</taxon>
    </lineage>
</organism>
<dbReference type="EMBL" id="LT551165">
    <property type="protein sequence ID" value="SAL96529.1"/>
    <property type="molecule type" value="Genomic_DNA"/>
</dbReference>
<gene>
    <name evidence="2" type="primary">ABSGL_01945.1 scaffold 2596</name>
</gene>
<sequence>MEQEILYFSKAESKIKTGCKSQRKFWNSRRLKYCEPYKGAQPVFLIALYSTKSSLLMKPIANSNKSNVLITPKKKKGRHSSKSAQRQLLDNDQFVSPKKRRILTGAGKEELDKLFDKMSDDPFEEIDIVTVSTNSDGNNMDEANDPDIDETAKLQDMENQHLFMEGQDLEWLYDHSEDEDETMDTKTNATDGLAALATGFLQQEQTDELKEALDSTDHTQTNSIYYRFFSKKCSIPPPTLRHETPKGKLSKSRYDHVIKYSECPSSRKSLLSSGTLSLWHQLGWNCPQSIYRWLIELDFFALQVALELDHSTAKEAMTVVLSFWSNLPGERLPLSPQRDDNDNIEYRRNMTVETFFYVLRCYGALNLPPSTEGYQQPAPENQRHTPIPLMQFEWTLNLLTRSLRLWPQAYRTDELIFLAETLLKLGMDPIGVVLLKPVQDSLEAGFMALSDGSWKDSAQKLALHLCEKAPLELQVRFIRVLKPTCLRSTYFRRVAAVFALELALHQDMDHAPTFDGEALGSLLDSGTLFPHLVNTLGNPQHLFNTNDPDYRRLSNCIYLLDYAIGTAPLELDKNSGSVDAIVTLLQGIGRKIGSRLGALDKTKANEAIQRLWSRLAYSTSSNGPTGDYS</sequence>
<evidence type="ECO:0000313" key="2">
    <source>
        <dbReference type="EMBL" id="SAL96529.1"/>
    </source>
</evidence>
<feature type="region of interest" description="Disordered" evidence="1">
    <location>
        <begin position="67"/>
        <end position="87"/>
    </location>
</feature>
<dbReference type="OrthoDB" id="245989at2759"/>
<keyword evidence="3" id="KW-1185">Reference proteome</keyword>
<evidence type="ECO:0000256" key="1">
    <source>
        <dbReference type="SAM" id="MobiDB-lite"/>
    </source>
</evidence>
<feature type="compositionally biased region" description="Basic residues" evidence="1">
    <location>
        <begin position="72"/>
        <end position="81"/>
    </location>
</feature>
<dbReference type="InParanoid" id="A0A168LCR9"/>
<reference evidence="2" key="1">
    <citation type="submission" date="2016-04" db="EMBL/GenBank/DDBJ databases">
        <authorList>
            <person name="Evans L.H."/>
            <person name="Alamgir A."/>
            <person name="Owens N."/>
            <person name="Weber N.D."/>
            <person name="Virtaneva K."/>
            <person name="Barbian K."/>
            <person name="Babar A."/>
            <person name="Rosenke K."/>
        </authorList>
    </citation>
    <scope>NUCLEOTIDE SEQUENCE [LARGE SCALE GENOMIC DNA]</scope>
    <source>
        <strain evidence="2">CBS 101.48</strain>
    </source>
</reference>
<dbReference type="AlphaFoldDB" id="A0A168LCR9"/>
<dbReference type="Proteomes" id="UP000078561">
    <property type="component" value="Unassembled WGS sequence"/>
</dbReference>
<dbReference type="OMA" id="ICHIKIN"/>
<protein>
    <recommendedName>
        <fullName evidence="4">Coiled-coil SMC6 And NSE5 INteracting (CANIN) domain-containing protein</fullName>
    </recommendedName>
</protein>
<accession>A0A168LCR9</accession>